<feature type="active site" evidence="7">
    <location>
        <position position="294"/>
    </location>
</feature>
<dbReference type="GO" id="GO:0005975">
    <property type="term" value="P:carbohydrate metabolic process"/>
    <property type="evidence" value="ECO:0007669"/>
    <property type="project" value="InterPro"/>
</dbReference>
<dbReference type="PANTHER" id="PTHR10309:SF0">
    <property type="entry name" value="MANNOSE-6-PHOSPHATE ISOMERASE"/>
    <property type="match status" value="1"/>
</dbReference>
<dbReference type="InterPro" id="IPR011051">
    <property type="entry name" value="RmlC_Cupin_sf"/>
</dbReference>
<dbReference type="Gene3D" id="2.60.120.10">
    <property type="entry name" value="Jelly Rolls"/>
    <property type="match status" value="2"/>
</dbReference>
<dbReference type="GO" id="GO:0005829">
    <property type="term" value="C:cytosol"/>
    <property type="evidence" value="ECO:0007669"/>
    <property type="project" value="TreeGrafter"/>
</dbReference>
<dbReference type="PIRSF" id="PIRSF001480">
    <property type="entry name" value="Mannose-6-phosphate_isomerase"/>
    <property type="match status" value="1"/>
</dbReference>
<organism evidence="11 12">
    <name type="scientific">Methylomarinovum tepidoasis</name>
    <dbReference type="NCBI Taxonomy" id="2840183"/>
    <lineage>
        <taxon>Bacteria</taxon>
        <taxon>Pseudomonadati</taxon>
        <taxon>Pseudomonadota</taxon>
        <taxon>Gammaproteobacteria</taxon>
        <taxon>Methylococcales</taxon>
        <taxon>Methylothermaceae</taxon>
        <taxon>Methylomarinovum</taxon>
    </lineage>
</organism>
<comment type="catalytic activity">
    <reaction evidence="1">
        <text>D-mannose 6-phosphate = D-fructose 6-phosphate</text>
        <dbReference type="Rhea" id="RHEA:12356"/>
        <dbReference type="ChEBI" id="CHEBI:58735"/>
        <dbReference type="ChEBI" id="CHEBI:61527"/>
        <dbReference type="EC" id="5.3.1.8"/>
    </reaction>
</comment>
<feature type="region of interest" description="Disordered" evidence="9">
    <location>
        <begin position="121"/>
        <end position="142"/>
    </location>
</feature>
<evidence type="ECO:0000256" key="2">
    <source>
        <dbReference type="ARBA" id="ARBA00010772"/>
    </source>
</evidence>
<dbReference type="EMBL" id="AP024718">
    <property type="protein sequence ID" value="BCX88013.1"/>
    <property type="molecule type" value="Genomic_DNA"/>
</dbReference>
<dbReference type="Gene3D" id="1.10.441.10">
    <property type="entry name" value="Phosphomannose Isomerase, domain 2"/>
    <property type="match status" value="1"/>
</dbReference>
<sequence>MQDRIERAITAFRRDPAPLPLFCGVQHYAWGDPDYIPRLLGIPNPERKPFAELWIGAHPDLPAQAVIDGVKVPLDRLLAAAPTQLLGELADKYHGQLPFLLKILAAARPLSIQVHPDRRQAEAGYAREEAQGVPLDSPRRNYRDRNHKPELLSALTPFYALKGFRPEAEIEAELARIPEWAGLLRRLRECGLRRFYETLMTLPQAEVDALLGPVLQRLQREGPWSKEQREFWFLWADELYSQAGHHDRGLFSIFLLNFLRLRPGDAIFQAAGELHAYLQGVGVEIMANSNNVLRGGLTPKHVDVPALLEIVRFEGRPAEILRPVSHGMEAVYEVPVDEFRLSRIELAGGDVFDASGALRLGIVLEGRCQITWSRGRISLRCGQSYLIPHGFSCRFEAVEPVILYQGACRR</sequence>
<comment type="cofactor">
    <cofactor evidence="8">
        <name>Zn(2+)</name>
        <dbReference type="ChEBI" id="CHEBI:29105"/>
    </cofactor>
    <text evidence="8">Binds 1 zinc ion per subunit.</text>
</comment>
<dbReference type="InterPro" id="IPR018050">
    <property type="entry name" value="Pmannose_isomerase-type1_CS"/>
</dbReference>
<evidence type="ECO:0000256" key="8">
    <source>
        <dbReference type="PIRSR" id="PIRSR001480-2"/>
    </source>
</evidence>
<feature type="binding site" evidence="8">
    <location>
        <position position="275"/>
    </location>
    <ligand>
        <name>Zn(2+)</name>
        <dbReference type="ChEBI" id="CHEBI:29105"/>
    </ligand>
</feature>
<feature type="binding site" evidence="8">
    <location>
        <position position="115"/>
    </location>
    <ligand>
        <name>Zn(2+)</name>
        <dbReference type="ChEBI" id="CHEBI:29105"/>
    </ligand>
</feature>
<comment type="similarity">
    <text evidence="2">Belongs to the mannose-6-phosphate isomerase type 1 family.</text>
</comment>
<name>A0AAU9CCN1_9GAMM</name>
<dbReference type="InterPro" id="IPR046457">
    <property type="entry name" value="PMI_typeI_cat"/>
</dbReference>
<proteinExistence type="inferred from homology"/>
<dbReference type="InterPro" id="IPR016305">
    <property type="entry name" value="Mannose-6-P_Isomerase"/>
</dbReference>
<evidence type="ECO:0000259" key="10">
    <source>
        <dbReference type="Pfam" id="PF20511"/>
    </source>
</evidence>
<dbReference type="PRINTS" id="PR00714">
    <property type="entry name" value="MAN6PISMRASE"/>
</dbReference>
<feature type="binding site" evidence="8">
    <location>
        <position position="113"/>
    </location>
    <ligand>
        <name>Zn(2+)</name>
        <dbReference type="ChEBI" id="CHEBI:29105"/>
    </ligand>
</feature>
<dbReference type="InterPro" id="IPR014710">
    <property type="entry name" value="RmlC-like_jellyroll"/>
</dbReference>
<keyword evidence="4 8" id="KW-0479">Metal-binding</keyword>
<keyword evidence="5 8" id="KW-0862">Zinc</keyword>
<protein>
    <recommendedName>
        <fullName evidence="3">mannose-6-phosphate isomerase</fullName>
        <ecNumber evidence="3">5.3.1.8</ecNumber>
    </recommendedName>
</protein>
<feature type="compositionally biased region" description="Basic and acidic residues" evidence="9">
    <location>
        <begin position="121"/>
        <end position="130"/>
    </location>
</feature>
<accession>A0AAU9CCN1</accession>
<evidence type="ECO:0000256" key="7">
    <source>
        <dbReference type="PIRSR" id="PIRSR001480-1"/>
    </source>
</evidence>
<feature type="domain" description="Phosphomannose isomerase type I catalytic" evidence="10">
    <location>
        <begin position="20"/>
        <end position="166"/>
    </location>
</feature>
<evidence type="ECO:0000256" key="9">
    <source>
        <dbReference type="SAM" id="MobiDB-lite"/>
    </source>
</evidence>
<evidence type="ECO:0000313" key="11">
    <source>
        <dbReference type="EMBL" id="BCX88013.1"/>
    </source>
</evidence>
<evidence type="ECO:0000256" key="5">
    <source>
        <dbReference type="ARBA" id="ARBA00022833"/>
    </source>
</evidence>
<dbReference type="PANTHER" id="PTHR10309">
    <property type="entry name" value="MANNOSE-6-PHOSPHATE ISOMERASE"/>
    <property type="match status" value="1"/>
</dbReference>
<dbReference type="AlphaFoldDB" id="A0AAU9CCN1"/>
<dbReference type="GO" id="GO:0008270">
    <property type="term" value="F:zinc ion binding"/>
    <property type="evidence" value="ECO:0007669"/>
    <property type="project" value="InterPro"/>
</dbReference>
<evidence type="ECO:0000256" key="1">
    <source>
        <dbReference type="ARBA" id="ARBA00000757"/>
    </source>
</evidence>
<dbReference type="KEGG" id="meiy:MIN45_P0380"/>
<feature type="binding site" evidence="8">
    <location>
        <position position="150"/>
    </location>
    <ligand>
        <name>Zn(2+)</name>
        <dbReference type="ChEBI" id="CHEBI:29105"/>
    </ligand>
</feature>
<dbReference type="SUPFAM" id="SSF51182">
    <property type="entry name" value="RmlC-like cupins"/>
    <property type="match status" value="1"/>
</dbReference>
<keyword evidence="12" id="KW-1185">Reference proteome</keyword>
<dbReference type="Proteomes" id="UP001321450">
    <property type="component" value="Chromosome"/>
</dbReference>
<dbReference type="GO" id="GO:0009298">
    <property type="term" value="P:GDP-mannose biosynthetic process"/>
    <property type="evidence" value="ECO:0007669"/>
    <property type="project" value="InterPro"/>
</dbReference>
<evidence type="ECO:0000313" key="12">
    <source>
        <dbReference type="Proteomes" id="UP001321450"/>
    </source>
</evidence>
<dbReference type="NCBIfam" id="TIGR00218">
    <property type="entry name" value="manA"/>
    <property type="match status" value="1"/>
</dbReference>
<keyword evidence="6 11" id="KW-0413">Isomerase</keyword>
<reference evidence="12" key="1">
    <citation type="journal article" date="2024" name="Int. J. Syst. Evol. Microbiol.">
        <title>Methylomarinovum tepidoasis sp. nov., a moderately thermophilic methanotroph of the family Methylothermaceae isolated from a deep-sea hydrothermal field.</title>
        <authorList>
            <person name="Hirayama H."/>
            <person name="Takaki Y."/>
            <person name="Abe M."/>
            <person name="Miyazaki M."/>
            <person name="Uematsu K."/>
            <person name="Matsui Y."/>
            <person name="Takai K."/>
        </authorList>
    </citation>
    <scope>NUCLEOTIDE SEQUENCE [LARGE SCALE GENOMIC DNA]</scope>
    <source>
        <strain evidence="12">IN45</strain>
    </source>
</reference>
<dbReference type="CDD" id="cd07011">
    <property type="entry name" value="cupin_PMI_type_I_N"/>
    <property type="match status" value="1"/>
</dbReference>
<dbReference type="EC" id="5.3.1.8" evidence="3"/>
<dbReference type="PROSITE" id="PS00965">
    <property type="entry name" value="PMI_I_1"/>
    <property type="match status" value="1"/>
</dbReference>
<gene>
    <name evidence="11" type="ORF">MIN45_P0380</name>
</gene>
<dbReference type="InterPro" id="IPR001250">
    <property type="entry name" value="Man6P_Isoase-1"/>
</dbReference>
<dbReference type="GO" id="GO:0004476">
    <property type="term" value="F:mannose-6-phosphate isomerase activity"/>
    <property type="evidence" value="ECO:0007669"/>
    <property type="project" value="UniProtKB-EC"/>
</dbReference>
<evidence type="ECO:0000256" key="3">
    <source>
        <dbReference type="ARBA" id="ARBA00011956"/>
    </source>
</evidence>
<dbReference type="Pfam" id="PF20511">
    <property type="entry name" value="PMI_typeI_cat"/>
    <property type="match status" value="1"/>
</dbReference>
<evidence type="ECO:0000256" key="6">
    <source>
        <dbReference type="ARBA" id="ARBA00023235"/>
    </source>
</evidence>
<evidence type="ECO:0000256" key="4">
    <source>
        <dbReference type="ARBA" id="ARBA00022723"/>
    </source>
</evidence>